<keyword evidence="3" id="KW-1185">Reference proteome</keyword>
<feature type="signal peptide" evidence="1">
    <location>
        <begin position="1"/>
        <end position="29"/>
    </location>
</feature>
<dbReference type="Gene3D" id="3.80.10.10">
    <property type="entry name" value="Ribonuclease Inhibitor"/>
    <property type="match status" value="1"/>
</dbReference>
<feature type="chain" id="PRO_5036454258" evidence="1">
    <location>
        <begin position="30"/>
        <end position="236"/>
    </location>
</feature>
<dbReference type="OrthoDB" id="6343311at2759"/>
<proteinExistence type="predicted"/>
<dbReference type="Proteomes" id="UP000887116">
    <property type="component" value="Unassembled WGS sequence"/>
</dbReference>
<dbReference type="SUPFAM" id="SSF52058">
    <property type="entry name" value="L domain-like"/>
    <property type="match status" value="1"/>
</dbReference>
<comment type="caution">
    <text evidence="2">The sequence shown here is derived from an EMBL/GenBank/DDBJ whole genome shotgun (WGS) entry which is preliminary data.</text>
</comment>
<accession>A0A8X6M059</accession>
<dbReference type="AlphaFoldDB" id="A0A8X6M059"/>
<evidence type="ECO:0000313" key="2">
    <source>
        <dbReference type="EMBL" id="GFR27127.1"/>
    </source>
</evidence>
<keyword evidence="1" id="KW-0732">Signal</keyword>
<reference evidence="2" key="1">
    <citation type="submission" date="2020-07" db="EMBL/GenBank/DDBJ databases">
        <title>Multicomponent nature underlies the extraordinary mechanical properties of spider dragline silk.</title>
        <authorList>
            <person name="Kono N."/>
            <person name="Nakamura H."/>
            <person name="Mori M."/>
            <person name="Yoshida Y."/>
            <person name="Ohtoshi R."/>
            <person name="Malay A.D."/>
            <person name="Moran D.A.P."/>
            <person name="Tomita M."/>
            <person name="Numata K."/>
            <person name="Arakawa K."/>
        </authorList>
    </citation>
    <scope>NUCLEOTIDE SEQUENCE</scope>
</reference>
<evidence type="ECO:0000256" key="1">
    <source>
        <dbReference type="SAM" id="SignalP"/>
    </source>
</evidence>
<name>A0A8X6M059_TRICU</name>
<dbReference type="EMBL" id="BMAO01018912">
    <property type="protein sequence ID" value="GFR27127.1"/>
    <property type="molecule type" value="Genomic_DNA"/>
</dbReference>
<dbReference type="InterPro" id="IPR032675">
    <property type="entry name" value="LRR_dom_sf"/>
</dbReference>
<gene>
    <name evidence="2" type="primary">AVEN_149239_1</name>
    <name evidence="2" type="ORF">TNCT_541521</name>
</gene>
<sequence>MYFPPQKETLHRLILLISFLDCYMVASEGDPSDTCPPENVISPCTCIKVCLWCNVVLKCSNILHQSELQGVFEKSKDWSFSHIYIDDSNFMYITSDEIVKKRMSNLYLKNNNMTSLFDEPPPLTNMLREIYLTNLSLRTGLSWGLFSSLHELRILEVKNTVIPEIEQTFVRNFPQSVIWLFFSSTKTKQLSFDSFSRLTELSRLHVQNTEIKEIQRSMFPTPSKLIDINFRYEIYL</sequence>
<evidence type="ECO:0000313" key="3">
    <source>
        <dbReference type="Proteomes" id="UP000887116"/>
    </source>
</evidence>
<organism evidence="2 3">
    <name type="scientific">Trichonephila clavata</name>
    <name type="common">Joro spider</name>
    <name type="synonym">Nephila clavata</name>
    <dbReference type="NCBI Taxonomy" id="2740835"/>
    <lineage>
        <taxon>Eukaryota</taxon>
        <taxon>Metazoa</taxon>
        <taxon>Ecdysozoa</taxon>
        <taxon>Arthropoda</taxon>
        <taxon>Chelicerata</taxon>
        <taxon>Arachnida</taxon>
        <taxon>Araneae</taxon>
        <taxon>Araneomorphae</taxon>
        <taxon>Entelegynae</taxon>
        <taxon>Araneoidea</taxon>
        <taxon>Nephilidae</taxon>
        <taxon>Trichonephila</taxon>
    </lineage>
</organism>
<protein>
    <submittedName>
        <fullName evidence="2">Uncharacterized protein</fullName>
    </submittedName>
</protein>